<proteinExistence type="predicted"/>
<dbReference type="Gene3D" id="3.30.70.240">
    <property type="match status" value="1"/>
</dbReference>
<reference evidence="2 3" key="1">
    <citation type="submission" date="2017-04" db="EMBL/GenBank/DDBJ databases">
        <title>Draft genome sequences of Alloscardovia macacae UMA81211 and UMA81212 isolated from the feces of a rhesus macaque (Macaca mulatta).</title>
        <authorList>
            <person name="Albert K."/>
            <person name="Sela D.A."/>
        </authorList>
    </citation>
    <scope>NUCLEOTIDE SEQUENCE [LARGE SCALE GENOMIC DNA]</scope>
    <source>
        <strain evidence="2 3">UMA81212</strain>
    </source>
</reference>
<dbReference type="AlphaFoldDB" id="A0A1Y2SU17"/>
<accession>A0A1Y2SU17</accession>
<dbReference type="Proteomes" id="UP000243540">
    <property type="component" value="Unassembled WGS sequence"/>
</dbReference>
<dbReference type="STRING" id="1160091.B9T39_02025"/>
<evidence type="ECO:0000256" key="1">
    <source>
        <dbReference type="SAM" id="MobiDB-lite"/>
    </source>
</evidence>
<dbReference type="RefSeq" id="WP_086106167.1">
    <property type="nucleotide sequence ID" value="NZ_NEKB01000009.1"/>
</dbReference>
<organism evidence="2 3">
    <name type="scientific">Alloscardovia macacae</name>
    <dbReference type="NCBI Taxonomy" id="1160091"/>
    <lineage>
        <taxon>Bacteria</taxon>
        <taxon>Bacillati</taxon>
        <taxon>Actinomycetota</taxon>
        <taxon>Actinomycetes</taxon>
        <taxon>Bifidobacteriales</taxon>
        <taxon>Bifidobacteriaceae</taxon>
        <taxon>Alloscardovia</taxon>
    </lineage>
</organism>
<dbReference type="EMBL" id="NEKC01000003">
    <property type="protein sequence ID" value="OTA29880.1"/>
    <property type="molecule type" value="Genomic_DNA"/>
</dbReference>
<dbReference type="OrthoDB" id="2084499at2"/>
<gene>
    <name evidence="2" type="ORF">B9T39_02025</name>
</gene>
<sequence length="163" mass="18885">MGKKVKRSIHFDLSSQAIKDVGLSSSTVYEQMRSWFDSHGFKHDQLSGYVSVKPLSQKKLEKIVTQFMLENPLIIPCVERWRAVEIGREDNFIKDAEKFVRKKYPQYMDTFKRSVAIGESRNHSPAKNMKKTKAYAKDMIKQRAEKLRSAKRGDAPSHKPQSH</sequence>
<evidence type="ECO:0000313" key="3">
    <source>
        <dbReference type="Proteomes" id="UP000243540"/>
    </source>
</evidence>
<feature type="region of interest" description="Disordered" evidence="1">
    <location>
        <begin position="142"/>
        <end position="163"/>
    </location>
</feature>
<protein>
    <submittedName>
        <fullName evidence="2">Uncharacterized protein</fullName>
    </submittedName>
</protein>
<evidence type="ECO:0000313" key="2">
    <source>
        <dbReference type="EMBL" id="OTA29880.1"/>
    </source>
</evidence>
<feature type="compositionally biased region" description="Basic and acidic residues" evidence="1">
    <location>
        <begin position="142"/>
        <end position="157"/>
    </location>
</feature>
<comment type="caution">
    <text evidence="2">The sequence shown here is derived from an EMBL/GenBank/DDBJ whole genome shotgun (WGS) entry which is preliminary data.</text>
</comment>
<name>A0A1Y2SU17_9BIFI</name>